<feature type="domain" description="DNA mimic protein DMP19 C-terminal" evidence="1">
    <location>
        <begin position="35"/>
        <end position="134"/>
    </location>
</feature>
<proteinExistence type="predicted"/>
<keyword evidence="3" id="KW-1185">Reference proteome</keyword>
<name>A0A1M6BSU7_9BACT</name>
<evidence type="ECO:0000313" key="2">
    <source>
        <dbReference type="EMBL" id="SHI51751.1"/>
    </source>
</evidence>
<dbReference type="Proteomes" id="UP000184510">
    <property type="component" value="Unassembled WGS sequence"/>
</dbReference>
<protein>
    <recommendedName>
        <fullName evidence="1">DNA mimic protein DMP19 C-terminal domain-containing protein</fullName>
    </recommendedName>
</protein>
<accession>A0A1M6BSU7</accession>
<dbReference type="Gene3D" id="1.20.1420.60">
    <property type="match status" value="1"/>
</dbReference>
<gene>
    <name evidence="2" type="ORF">SAMN02745181_0299</name>
</gene>
<organism evidence="2 3">
    <name type="scientific">Rubritalea squalenifaciens DSM 18772</name>
    <dbReference type="NCBI Taxonomy" id="1123071"/>
    <lineage>
        <taxon>Bacteria</taxon>
        <taxon>Pseudomonadati</taxon>
        <taxon>Verrucomicrobiota</taxon>
        <taxon>Verrucomicrobiia</taxon>
        <taxon>Verrucomicrobiales</taxon>
        <taxon>Rubritaleaceae</taxon>
        <taxon>Rubritalea</taxon>
    </lineage>
</organism>
<dbReference type="InParanoid" id="A0A1M6BSU7"/>
<dbReference type="InterPro" id="IPR025402">
    <property type="entry name" value="DMP19_C"/>
</dbReference>
<dbReference type="RefSeq" id="WP_143157733.1">
    <property type="nucleotide sequence ID" value="NZ_FQYR01000002.1"/>
</dbReference>
<dbReference type="Pfam" id="PF14300">
    <property type="entry name" value="DMP19"/>
    <property type="match status" value="1"/>
</dbReference>
<dbReference type="EMBL" id="FQYR01000002">
    <property type="protein sequence ID" value="SHI51751.1"/>
    <property type="molecule type" value="Genomic_DNA"/>
</dbReference>
<reference evidence="2 3" key="1">
    <citation type="submission" date="2016-11" db="EMBL/GenBank/DDBJ databases">
        <authorList>
            <person name="Jaros S."/>
            <person name="Januszkiewicz K."/>
            <person name="Wedrychowicz H."/>
        </authorList>
    </citation>
    <scope>NUCLEOTIDE SEQUENCE [LARGE SCALE GENOMIC DNA]</scope>
    <source>
        <strain evidence="2 3">DSM 18772</strain>
    </source>
</reference>
<evidence type="ECO:0000259" key="1">
    <source>
        <dbReference type="Pfam" id="PF14300"/>
    </source>
</evidence>
<dbReference type="STRING" id="1123071.SAMN02745181_0299"/>
<sequence length="144" mass="16219">MSWNLEKVITTSDDFTLFSAVKDLAFDAYYADRNQVTPVQAVVIDAWCASGIIGGDGLWLGNYSRDDLKTWSESYKKLGMNQSAEVLLTAATILPDEDADETDELSKKLHSLETVYYEEDKTLSQVVARYIRDNPDQAIKKPEK</sequence>
<dbReference type="AlphaFoldDB" id="A0A1M6BSU7"/>
<evidence type="ECO:0000313" key="3">
    <source>
        <dbReference type="Proteomes" id="UP000184510"/>
    </source>
</evidence>